<feature type="coiled-coil region" evidence="2">
    <location>
        <begin position="241"/>
        <end position="408"/>
    </location>
</feature>
<dbReference type="STRING" id="37653.A0A0L8HDQ9"/>
<proteinExistence type="predicted"/>
<feature type="coiled-coil region" evidence="2">
    <location>
        <begin position="122"/>
        <end position="198"/>
    </location>
</feature>
<evidence type="ECO:0000256" key="1">
    <source>
        <dbReference type="ARBA" id="ARBA00023054"/>
    </source>
</evidence>
<keyword evidence="1 2" id="KW-0175">Coiled coil</keyword>
<reference evidence="3" key="1">
    <citation type="submission" date="2015-07" db="EMBL/GenBank/DDBJ databases">
        <title>MeaNS - Measles Nucleotide Surveillance Program.</title>
        <authorList>
            <person name="Tran T."/>
            <person name="Druce J."/>
        </authorList>
    </citation>
    <scope>NUCLEOTIDE SEQUENCE</scope>
    <source>
        <strain evidence="3">UCB-OBI-ISO-001</strain>
        <tissue evidence="3">Gonad</tissue>
    </source>
</reference>
<evidence type="ECO:0000313" key="3">
    <source>
        <dbReference type="EMBL" id="KOF87209.1"/>
    </source>
</evidence>
<dbReference type="PANTHER" id="PTHR32083">
    <property type="entry name" value="CILIA AND FLAGELLA-ASSOCIATED PROTEIN 58-RELATED"/>
    <property type="match status" value="1"/>
</dbReference>
<gene>
    <name evidence="3" type="ORF">OCBIM_22017218mg</name>
</gene>
<evidence type="ECO:0008006" key="4">
    <source>
        <dbReference type="Google" id="ProtNLM"/>
    </source>
</evidence>
<name>A0A0L8HDQ9_OCTBM</name>
<dbReference type="AlphaFoldDB" id="A0A0L8HDQ9"/>
<dbReference type="OrthoDB" id="10262929at2759"/>
<dbReference type="GO" id="GO:0005856">
    <property type="term" value="C:cytoskeleton"/>
    <property type="evidence" value="ECO:0007669"/>
    <property type="project" value="TreeGrafter"/>
</dbReference>
<accession>A0A0L8HDQ9</accession>
<dbReference type="EMBL" id="KQ418469">
    <property type="protein sequence ID" value="KOF87209.1"/>
    <property type="molecule type" value="Genomic_DNA"/>
</dbReference>
<dbReference type="PANTHER" id="PTHR32083:SF34">
    <property type="entry name" value="COILED-COIL DOMAIN-CONTAINING PROTEIN 146"/>
    <property type="match status" value="1"/>
</dbReference>
<sequence length="661" mass="78610">MELYQIASQPNQIAKEADKISRKIQEIEKKKMVVQLEFDECFETLRSLESISLERDKEKQNLVESLQKTSLSKLEIEKNIYALKSSLEQVKDRLAQKCTEKDEVDISIQQMLNEKQRRLEYVTIMSRNIEKDQRELKKAELQVKIAKDNLNHLRHILNKISQQKESVPIDDENRAKKIQDLKAENEIKSQQLSSQNRLMATENIKFDKNVQHEQELLHEYFEGDLELQELSRLAILKTIERDKKAREKNRADNRYRCIKEELKAKYGLIDDHKKKLREKKKRLKVFAQKYESMKTDRNKYVTLIQSSTQKTSELRQKIKIIQNEMEILRTAVVLKDKQLHKERLKHMQNVMLRDALREDIDRHHRKVIDLEEQCEQQKIEIRKFNYMINQTEEHMIKLRKRYENAIQERNKKGEWLIKINSEFSEWEIKCKKMAKSVVERDNEKYLRFLDGDDPSPLELSQKIEKLEVRLSNMEKQLMEKELLINQVTHLLERTKQKADTGKDDTLKLAKSINEMQRKIKETTRKMMSLTAELSMNQANAMMLNHELKQEEDLIGQCYARMAQGEAPSEAIEQEWLKKKNEEQQQKNRLLEKQWLEEEEVHLRKVGSTLTTAEQRPNAYMPDIGCDLPVPRPYGKHAPFKPQEPGSNMRYIRKPNPVLIDI</sequence>
<organism evidence="3">
    <name type="scientific">Octopus bimaculoides</name>
    <name type="common">California two-spotted octopus</name>
    <dbReference type="NCBI Taxonomy" id="37653"/>
    <lineage>
        <taxon>Eukaryota</taxon>
        <taxon>Metazoa</taxon>
        <taxon>Spiralia</taxon>
        <taxon>Lophotrochozoa</taxon>
        <taxon>Mollusca</taxon>
        <taxon>Cephalopoda</taxon>
        <taxon>Coleoidea</taxon>
        <taxon>Octopodiformes</taxon>
        <taxon>Octopoda</taxon>
        <taxon>Incirrata</taxon>
        <taxon>Octopodidae</taxon>
        <taxon>Octopus</taxon>
    </lineage>
</organism>
<evidence type="ECO:0000256" key="2">
    <source>
        <dbReference type="SAM" id="Coils"/>
    </source>
</evidence>
<protein>
    <recommendedName>
        <fullName evidence="4">Coiled-coil domain-containing protein 146</fullName>
    </recommendedName>
</protein>